<keyword evidence="1" id="KW-0472">Membrane</keyword>
<evidence type="ECO:0000313" key="2">
    <source>
        <dbReference type="EMBL" id="JAA67934.1"/>
    </source>
</evidence>
<protein>
    <submittedName>
        <fullName evidence="2">Putative salp15</fullName>
    </submittedName>
</protein>
<keyword evidence="1" id="KW-0812">Transmembrane</keyword>
<accession>A0A0K8RBR7</accession>
<feature type="transmembrane region" description="Helical" evidence="1">
    <location>
        <begin position="6"/>
        <end position="27"/>
    </location>
</feature>
<reference evidence="2" key="1">
    <citation type="submission" date="2012-12" db="EMBL/GenBank/DDBJ databases">
        <title>Identification and characterization of a phenylalanine ammonia-lyase gene family in Isatis indigotica Fort.</title>
        <authorList>
            <person name="Liu Q."/>
            <person name="Chen J."/>
            <person name="Zhou X."/>
            <person name="Di P."/>
            <person name="Xiao Y."/>
            <person name="Xuan H."/>
            <person name="Zhang L."/>
            <person name="Chen W."/>
        </authorList>
    </citation>
    <scope>NUCLEOTIDE SEQUENCE</scope>
    <source>
        <tissue evidence="2">Salivary gland</tissue>
    </source>
</reference>
<proteinExistence type="evidence at transcript level"/>
<name>A0A0K8RBR7_IXORI</name>
<evidence type="ECO:0000256" key="1">
    <source>
        <dbReference type="SAM" id="Phobius"/>
    </source>
</evidence>
<dbReference type="AlphaFoldDB" id="A0A0K8RBR7"/>
<organism evidence="2">
    <name type="scientific">Ixodes ricinus</name>
    <name type="common">Common tick</name>
    <name type="synonym">Acarus ricinus</name>
    <dbReference type="NCBI Taxonomy" id="34613"/>
    <lineage>
        <taxon>Eukaryota</taxon>
        <taxon>Metazoa</taxon>
        <taxon>Ecdysozoa</taxon>
        <taxon>Arthropoda</taxon>
        <taxon>Chelicerata</taxon>
        <taxon>Arachnida</taxon>
        <taxon>Acari</taxon>
        <taxon>Parasitiformes</taxon>
        <taxon>Ixodida</taxon>
        <taxon>Ixodoidea</taxon>
        <taxon>Ixodidae</taxon>
        <taxon>Ixodinae</taxon>
        <taxon>Ixodes</taxon>
    </lineage>
</organism>
<keyword evidence="1" id="KW-1133">Transmembrane helix</keyword>
<sequence length="147" mass="16472">MKNTGILFFIMGTTRLMVAMFVLFAICKPIVAGVEIRGAENLAPNCEQNIKDLCKNTTLGDLEEIIVTARQCYATCTYQPDPTKDTVEVDGMPIRNRRYERVTLPDKMPCGFGAKCDKGKCICKFCNENIKKQGAKVNLRNAEFPPR</sequence>
<dbReference type="EMBL" id="GADI01005874">
    <property type="protein sequence ID" value="JAA67934.1"/>
    <property type="molecule type" value="mRNA"/>
</dbReference>